<keyword evidence="7" id="KW-1185">Reference proteome</keyword>
<keyword evidence="3" id="KW-0238">DNA-binding</keyword>
<keyword evidence="2" id="KW-0815">Transposition</keyword>
<dbReference type="RefSeq" id="WP_380081165.1">
    <property type="nucleotide sequence ID" value="NZ_JBHRZF010000248.1"/>
</dbReference>
<dbReference type="InterPro" id="IPR002513">
    <property type="entry name" value="Tn3_Tnp_DDE_dom"/>
</dbReference>
<evidence type="ECO:0000313" key="7">
    <source>
        <dbReference type="Proteomes" id="UP001595748"/>
    </source>
</evidence>
<organism evidence="6 7">
    <name type="scientific">Deinococcus antarcticus</name>
    <dbReference type="NCBI Taxonomy" id="1298767"/>
    <lineage>
        <taxon>Bacteria</taxon>
        <taxon>Thermotogati</taxon>
        <taxon>Deinococcota</taxon>
        <taxon>Deinococci</taxon>
        <taxon>Deinococcales</taxon>
        <taxon>Deinococcaceae</taxon>
        <taxon>Deinococcus</taxon>
    </lineage>
</organism>
<evidence type="ECO:0000256" key="1">
    <source>
        <dbReference type="ARBA" id="ARBA00009402"/>
    </source>
</evidence>
<dbReference type="Proteomes" id="UP001595748">
    <property type="component" value="Unassembled WGS sequence"/>
</dbReference>
<evidence type="ECO:0000256" key="2">
    <source>
        <dbReference type="ARBA" id="ARBA00022578"/>
    </source>
</evidence>
<dbReference type="EMBL" id="JBHRZF010000248">
    <property type="protein sequence ID" value="MFC3863233.1"/>
    <property type="molecule type" value="Genomic_DNA"/>
</dbReference>
<comment type="caution">
    <text evidence="6">The sequence shown here is derived from an EMBL/GenBank/DDBJ whole genome shotgun (WGS) entry which is preliminary data.</text>
</comment>
<name>A0ABV8ABX0_9DEIO</name>
<feature type="domain" description="Tn3 transposase DDE" evidence="5">
    <location>
        <begin position="34"/>
        <end position="423"/>
    </location>
</feature>
<evidence type="ECO:0000259" key="5">
    <source>
        <dbReference type="Pfam" id="PF01526"/>
    </source>
</evidence>
<evidence type="ECO:0000313" key="6">
    <source>
        <dbReference type="EMBL" id="MFC3863233.1"/>
    </source>
</evidence>
<sequence length="452" mass="50220">MLVVTPLEAEPVPESLITLQTQVDARLPDIDLSELLMEVHAFTGFAHEFDNVSEGKTKVDDFATSLCAVLVAGACNIDLKSVAQPTNSALTLSRLNWVKQQYLRADTLLRANACLVAAQAATPLASVWGIGETASADGLRFSTPLRNTVAAPNSKYFGTGRGVTYYALSSDQYTGLHGRVIPGTLRDSLYILGNLLEQKTVLRPQEVMSDTAGYSDVVFGLFHLLGYQFSPRIADIGHTRYWRMDRHANYGDLNEIARNQINTGLIASHWDDLLRVAASLKQGTVPAPEIMRVLGKNGSLSGLGKAVAELGRIAKTLYLLNYVQDEDYRRKIQRQLNRGEARWVLARLIFHGRKGELRQRYRENMEDQLGVLGLVVNAVAVWNTRYISASLNWIKEIGEEVKQDDVARISPMRHGHINVLGRYHFEMADDIAAGAMRPLRDPDAINDADWTF</sequence>
<keyword evidence="4" id="KW-0233">DNA recombination</keyword>
<reference evidence="7" key="1">
    <citation type="journal article" date="2019" name="Int. J. Syst. Evol. Microbiol.">
        <title>The Global Catalogue of Microorganisms (GCM) 10K type strain sequencing project: providing services to taxonomists for standard genome sequencing and annotation.</title>
        <authorList>
            <consortium name="The Broad Institute Genomics Platform"/>
            <consortium name="The Broad Institute Genome Sequencing Center for Infectious Disease"/>
            <person name="Wu L."/>
            <person name="Ma J."/>
        </authorList>
    </citation>
    <scope>NUCLEOTIDE SEQUENCE [LARGE SCALE GENOMIC DNA]</scope>
    <source>
        <strain evidence="7">CCTCC AB 2013263</strain>
    </source>
</reference>
<proteinExistence type="inferred from homology"/>
<protein>
    <submittedName>
        <fullName evidence="6">Tn3 family transposase</fullName>
    </submittedName>
</protein>
<evidence type="ECO:0000256" key="4">
    <source>
        <dbReference type="ARBA" id="ARBA00023172"/>
    </source>
</evidence>
<evidence type="ECO:0000256" key="3">
    <source>
        <dbReference type="ARBA" id="ARBA00023125"/>
    </source>
</evidence>
<dbReference type="Pfam" id="PF01526">
    <property type="entry name" value="DDE_Tnp_Tn3"/>
    <property type="match status" value="1"/>
</dbReference>
<dbReference type="InterPro" id="IPR047653">
    <property type="entry name" value="Tn3-like_transpos"/>
</dbReference>
<dbReference type="NCBIfam" id="NF033527">
    <property type="entry name" value="transpos_Tn3"/>
    <property type="match status" value="1"/>
</dbReference>
<comment type="similarity">
    <text evidence="1">Belongs to the transposase 7 family.</text>
</comment>
<gene>
    <name evidence="6" type="ORF">ACFOPQ_20945</name>
</gene>
<feature type="non-terminal residue" evidence="6">
    <location>
        <position position="452"/>
    </location>
</feature>
<accession>A0ABV8ABX0</accession>